<evidence type="ECO:0000256" key="1">
    <source>
        <dbReference type="ARBA" id="ARBA00010982"/>
    </source>
</evidence>
<dbReference type="GO" id="GO:0003985">
    <property type="term" value="F:acetyl-CoA C-acetyltransferase activity"/>
    <property type="evidence" value="ECO:0007669"/>
    <property type="project" value="TreeGrafter"/>
</dbReference>
<name>A0AAD8PD45_BABGI</name>
<dbReference type="InterPro" id="IPR016039">
    <property type="entry name" value="Thiolase-like"/>
</dbReference>
<evidence type="ECO:0000256" key="3">
    <source>
        <dbReference type="ARBA" id="ARBA00022723"/>
    </source>
</evidence>
<dbReference type="GO" id="GO:0046872">
    <property type="term" value="F:metal ion binding"/>
    <property type="evidence" value="ECO:0007669"/>
    <property type="project" value="UniProtKB-KW"/>
</dbReference>
<dbReference type="PANTHER" id="PTHR18919">
    <property type="entry name" value="ACETYL-COA C-ACYLTRANSFERASE"/>
    <property type="match status" value="1"/>
</dbReference>
<dbReference type="PANTHER" id="PTHR18919:SF156">
    <property type="entry name" value="ACETYL-COA ACETYLTRANSFERASE, MITOCHONDRIAL"/>
    <property type="match status" value="1"/>
</dbReference>
<dbReference type="InterPro" id="IPR002155">
    <property type="entry name" value="Thiolase"/>
</dbReference>
<dbReference type="InterPro" id="IPR020617">
    <property type="entry name" value="Thiolase_C"/>
</dbReference>
<dbReference type="Pfam" id="PF02803">
    <property type="entry name" value="Thiolase_C"/>
    <property type="match status" value="1"/>
</dbReference>
<keyword evidence="2 6" id="KW-0808">Transferase</keyword>
<keyword evidence="10" id="KW-1185">Reference proteome</keyword>
<evidence type="ECO:0000256" key="2">
    <source>
        <dbReference type="ARBA" id="ARBA00022679"/>
    </source>
</evidence>
<keyword evidence="3" id="KW-0479">Metal-binding</keyword>
<dbReference type="Pfam" id="PF00108">
    <property type="entry name" value="Thiolase_N"/>
    <property type="match status" value="1"/>
</dbReference>
<dbReference type="AlphaFoldDB" id="A0AAD8PD45"/>
<evidence type="ECO:0000256" key="5">
    <source>
        <dbReference type="ARBA" id="ARBA00023315"/>
    </source>
</evidence>
<dbReference type="SUPFAM" id="SSF53901">
    <property type="entry name" value="Thiolase-like"/>
    <property type="match status" value="2"/>
</dbReference>
<organism evidence="9 10">
    <name type="scientific">Babesia gibsoni</name>
    <dbReference type="NCBI Taxonomy" id="33632"/>
    <lineage>
        <taxon>Eukaryota</taxon>
        <taxon>Sar</taxon>
        <taxon>Alveolata</taxon>
        <taxon>Apicomplexa</taxon>
        <taxon>Aconoidasida</taxon>
        <taxon>Piroplasmida</taxon>
        <taxon>Babesiidae</taxon>
        <taxon>Babesia</taxon>
    </lineage>
</organism>
<evidence type="ECO:0000256" key="4">
    <source>
        <dbReference type="ARBA" id="ARBA00022958"/>
    </source>
</evidence>
<comment type="similarity">
    <text evidence="1 6">Belongs to the thiolase-like superfamily. Thiolase family.</text>
</comment>
<keyword evidence="5 6" id="KW-0012">Acyltransferase</keyword>
<evidence type="ECO:0000259" key="8">
    <source>
        <dbReference type="Pfam" id="PF02803"/>
    </source>
</evidence>
<feature type="domain" description="Thiolase C-terminal" evidence="8">
    <location>
        <begin position="267"/>
        <end position="346"/>
    </location>
</feature>
<comment type="caution">
    <text evidence="9">The sequence shown here is derived from an EMBL/GenBank/DDBJ whole genome shotgun (WGS) entry which is preliminary data.</text>
</comment>
<dbReference type="Gene3D" id="3.40.47.10">
    <property type="match status" value="2"/>
</dbReference>
<evidence type="ECO:0000256" key="6">
    <source>
        <dbReference type="RuleBase" id="RU003557"/>
    </source>
</evidence>
<gene>
    <name evidence="9" type="ORF">BgAZ_304560</name>
</gene>
<reference evidence="9" key="1">
    <citation type="submission" date="2023-08" db="EMBL/GenBank/DDBJ databases">
        <title>Draft sequence of the Babesia gibsoni genome.</title>
        <authorList>
            <person name="Yamagishi J.Y."/>
            <person name="Xuan X.X."/>
        </authorList>
    </citation>
    <scope>NUCLEOTIDE SEQUENCE</scope>
    <source>
        <strain evidence="9">Azabu</strain>
    </source>
</reference>
<proteinExistence type="inferred from homology"/>
<protein>
    <submittedName>
        <fullName evidence="9">Thiolase like protein</fullName>
    </submittedName>
</protein>
<sequence length="359" mass="38512">MATNIIGIARTPFIPILGALAEESSVILGSTALKGALNMGFTSRDVIDRVVLSQVFTTGCGPSPSKQIAYQAGLRNSTSCFQTSQLCTSGLKAVSLAHDMLHSGKSHCLATVGVESTSQAPYILKNARMQGYGVGDGVLVDSVTSDGFSKMEMDLTDFTESAKISKLDMMQYAAESFRRVAACYSDGIMQNEIVPMVVKNRGSVKSDSDTWISHSQVKLTSDALHKAFVPNQASQKNIKVKSTMADGAGCILISKDVSPGKGRSGSIARIVDYVEVSTDGGSFPHALVSAIKEIQTRVRQSVDIYEIMDQYAFLPIFVSKELNIDPSRINVHGSTLSIGHPMGKTNGSLKLTNEVWKSR</sequence>
<dbReference type="EMBL" id="JAVEPI010000003">
    <property type="protein sequence ID" value="KAK1442938.1"/>
    <property type="molecule type" value="Genomic_DNA"/>
</dbReference>
<dbReference type="PIRSF" id="PIRSF000429">
    <property type="entry name" value="Ac-CoA_Ac_transf"/>
    <property type="match status" value="1"/>
</dbReference>
<dbReference type="GO" id="GO:0005739">
    <property type="term" value="C:mitochondrion"/>
    <property type="evidence" value="ECO:0007669"/>
    <property type="project" value="TreeGrafter"/>
</dbReference>
<dbReference type="Proteomes" id="UP001230268">
    <property type="component" value="Unassembled WGS sequence"/>
</dbReference>
<keyword evidence="4" id="KW-0630">Potassium</keyword>
<feature type="domain" description="Thiolase N-terminal" evidence="7">
    <location>
        <begin position="5"/>
        <end position="254"/>
    </location>
</feature>
<dbReference type="GO" id="GO:0006635">
    <property type="term" value="P:fatty acid beta-oxidation"/>
    <property type="evidence" value="ECO:0007669"/>
    <property type="project" value="TreeGrafter"/>
</dbReference>
<dbReference type="InterPro" id="IPR020616">
    <property type="entry name" value="Thiolase_N"/>
</dbReference>
<evidence type="ECO:0000313" key="9">
    <source>
        <dbReference type="EMBL" id="KAK1442938.1"/>
    </source>
</evidence>
<accession>A0AAD8PD45</accession>
<evidence type="ECO:0000259" key="7">
    <source>
        <dbReference type="Pfam" id="PF00108"/>
    </source>
</evidence>
<evidence type="ECO:0000313" key="10">
    <source>
        <dbReference type="Proteomes" id="UP001230268"/>
    </source>
</evidence>